<organism evidence="2 3">
    <name type="scientific">Didymodactylos carnosus</name>
    <dbReference type="NCBI Taxonomy" id="1234261"/>
    <lineage>
        <taxon>Eukaryota</taxon>
        <taxon>Metazoa</taxon>
        <taxon>Spiralia</taxon>
        <taxon>Gnathifera</taxon>
        <taxon>Rotifera</taxon>
        <taxon>Eurotatoria</taxon>
        <taxon>Bdelloidea</taxon>
        <taxon>Philodinida</taxon>
        <taxon>Philodinidae</taxon>
        <taxon>Didymodactylos</taxon>
    </lineage>
</organism>
<dbReference type="Proteomes" id="UP000682733">
    <property type="component" value="Unassembled WGS sequence"/>
</dbReference>
<reference evidence="2" key="1">
    <citation type="submission" date="2021-02" db="EMBL/GenBank/DDBJ databases">
        <authorList>
            <person name="Nowell W R."/>
        </authorList>
    </citation>
    <scope>NUCLEOTIDE SEQUENCE</scope>
</reference>
<accession>A0A8S2VS55</accession>
<gene>
    <name evidence="1" type="ORF">OVA965_LOCUS41961</name>
    <name evidence="2" type="ORF">TMI583_LOCUS43743</name>
</gene>
<protein>
    <submittedName>
        <fullName evidence="2">Uncharacterized protein</fullName>
    </submittedName>
</protein>
<evidence type="ECO:0000313" key="1">
    <source>
        <dbReference type="EMBL" id="CAF1598611.1"/>
    </source>
</evidence>
<evidence type="ECO:0000313" key="3">
    <source>
        <dbReference type="Proteomes" id="UP000682733"/>
    </source>
</evidence>
<sequence length="84" mass="9132">MFLPNDANPYYQQTPKSPSIIADSHANGGTQLIDLIKKMYEISTIPPSIISAISLVSTGDKDNAAVTINDLCRLGELSNNRIKQ</sequence>
<comment type="caution">
    <text evidence="2">The sequence shown here is derived from an EMBL/GenBank/DDBJ whole genome shotgun (WGS) entry which is preliminary data.</text>
</comment>
<proteinExistence type="predicted"/>
<dbReference type="EMBL" id="CAJOBA010073752">
    <property type="protein sequence ID" value="CAF4406139.1"/>
    <property type="molecule type" value="Genomic_DNA"/>
</dbReference>
<dbReference type="AlphaFoldDB" id="A0A8S2VS55"/>
<dbReference type="EMBL" id="CAJNOK010050054">
    <property type="protein sequence ID" value="CAF1598611.1"/>
    <property type="molecule type" value="Genomic_DNA"/>
</dbReference>
<name>A0A8S2VS55_9BILA</name>
<dbReference type="Proteomes" id="UP000677228">
    <property type="component" value="Unassembled WGS sequence"/>
</dbReference>
<evidence type="ECO:0000313" key="2">
    <source>
        <dbReference type="EMBL" id="CAF4406139.1"/>
    </source>
</evidence>